<dbReference type="AlphaFoldDB" id="A0A1G4I239"/>
<proteinExistence type="predicted"/>
<reference evidence="1" key="1">
    <citation type="submission" date="2016-09" db="EMBL/GenBank/DDBJ databases">
        <authorList>
            <person name="Hebert L."/>
            <person name="Moumen B."/>
        </authorList>
    </citation>
    <scope>NUCLEOTIDE SEQUENCE [LARGE SCALE GENOMIC DNA]</scope>
    <source>
        <strain evidence="1">OVI</strain>
    </source>
</reference>
<dbReference type="VEuPathDB" id="TriTrypDB:TEOVI_000571100"/>
<dbReference type="EMBL" id="CZPT02000365">
    <property type="protein sequence ID" value="SCU65683.1"/>
    <property type="molecule type" value="Genomic_DNA"/>
</dbReference>
<comment type="caution">
    <text evidence="1">The sequence shown here is derived from an EMBL/GenBank/DDBJ whole genome shotgun (WGS) entry which is preliminary data.</text>
</comment>
<accession>A0A1G4I239</accession>
<name>A0A1G4I239_TRYEQ</name>
<organism evidence="1 2">
    <name type="scientific">Trypanosoma equiperdum</name>
    <dbReference type="NCBI Taxonomy" id="5694"/>
    <lineage>
        <taxon>Eukaryota</taxon>
        <taxon>Discoba</taxon>
        <taxon>Euglenozoa</taxon>
        <taxon>Kinetoplastea</taxon>
        <taxon>Metakinetoplastina</taxon>
        <taxon>Trypanosomatida</taxon>
        <taxon>Trypanosomatidae</taxon>
        <taxon>Trypanosoma</taxon>
    </lineage>
</organism>
<evidence type="ECO:0000313" key="1">
    <source>
        <dbReference type="EMBL" id="SCU65683.1"/>
    </source>
</evidence>
<dbReference type="Proteomes" id="UP000195570">
    <property type="component" value="Unassembled WGS sequence"/>
</dbReference>
<protein>
    <submittedName>
        <fullName evidence="1">Phosphatidylethanolamine-binding protein, putative</fullName>
    </submittedName>
</protein>
<dbReference type="Gene3D" id="3.90.280.10">
    <property type="entry name" value="PEBP-like"/>
    <property type="match status" value="1"/>
</dbReference>
<keyword evidence="2" id="KW-1185">Reference proteome</keyword>
<sequence length="507" mass="58435">MVMRRCSYNVHPTWYMMPLRAYHMPGWKTKVSTKDVRTREQREADRKVRQIEKLPRPQALHDFQYPYEKTVLSDTMFQYPVYENELDTPHLFNITEPPDFFVYWNVSDFERTSYPPLPEEDHRLLLPLSGSAPWKQHRKRSLKYLRKHEILPNYLPHVRQDVNLSVVFPGVYATRARLCEETGELLPPPPPVSRMTHRNFWMTAHCGNYIELADLQHPPSIFFLDTVSATGQGKAVEKDATEEGSDEVWYTLIIASPDYPFRVPASVDASTQRGFFLNYMMSNLKGGGNFTVLEEYESKQRQNNQKRQHLEELVRNPAPIAKEGDVIVSYTPPLPTEDAGTTRHICMLFKQRSYVSGASCALDDSKASFAARANFRLHAQHRDGIPSSSVEMLSRIEQVLPPDPSAVTFFQTKWDIQVQEFYESRGMLEPAAPLDEEIEAILAYHARKPSELRVRARHRPDGSTNVGDDPIFWAQAEPTRMMDGSMLSLWSRRTTLGANGVPITYRR</sequence>
<dbReference type="InterPro" id="IPR036610">
    <property type="entry name" value="PEBP-like_sf"/>
</dbReference>
<dbReference type="SUPFAM" id="SSF49777">
    <property type="entry name" value="PEBP-like"/>
    <property type="match status" value="1"/>
</dbReference>
<dbReference type="RefSeq" id="XP_067077245.1">
    <property type="nucleotide sequence ID" value="XM_067221144.1"/>
</dbReference>
<dbReference type="GeneID" id="92379651"/>
<gene>
    <name evidence="1" type="ORF">TEOVI_000571100</name>
</gene>
<evidence type="ECO:0000313" key="2">
    <source>
        <dbReference type="Proteomes" id="UP000195570"/>
    </source>
</evidence>